<reference evidence="1 2" key="1">
    <citation type="submission" date="2019-12" db="EMBL/GenBank/DDBJ databases">
        <authorList>
            <person name="Floudas D."/>
            <person name="Bentzer J."/>
            <person name="Ahren D."/>
            <person name="Johansson T."/>
            <person name="Persson P."/>
            <person name="Tunlid A."/>
        </authorList>
    </citation>
    <scope>NUCLEOTIDE SEQUENCE [LARGE SCALE GENOMIC DNA]</scope>
    <source>
        <strain evidence="1 2">CBS 102.39</strain>
    </source>
</reference>
<dbReference type="Proteomes" id="UP000521872">
    <property type="component" value="Unassembled WGS sequence"/>
</dbReference>
<dbReference type="AlphaFoldDB" id="A0A8H4R213"/>
<evidence type="ECO:0000313" key="2">
    <source>
        <dbReference type="Proteomes" id="UP000521872"/>
    </source>
</evidence>
<comment type="caution">
    <text evidence="1">The sequence shown here is derived from an EMBL/GenBank/DDBJ whole genome shotgun (WGS) entry which is preliminary data.</text>
</comment>
<gene>
    <name evidence="1" type="ORF">D9613_001033</name>
</gene>
<evidence type="ECO:0000313" key="1">
    <source>
        <dbReference type="EMBL" id="KAF4620796.1"/>
    </source>
</evidence>
<keyword evidence="2" id="KW-1185">Reference proteome</keyword>
<accession>A0A8H4R213</accession>
<dbReference type="EMBL" id="JAACJL010000015">
    <property type="protein sequence ID" value="KAF4620796.1"/>
    <property type="molecule type" value="Genomic_DNA"/>
</dbReference>
<name>A0A8H4R213_9AGAR</name>
<proteinExistence type="predicted"/>
<sequence length="76" mass="8681">MLGQKYPVNTYVLLTQKGVNHLTKKFGTISYADQPWVITAHSFTMFSSTYTIKNIKGSQYEGVKEEHIEPIPEEES</sequence>
<protein>
    <submittedName>
        <fullName evidence="1">Uncharacterized protein</fullName>
    </submittedName>
</protein>
<organism evidence="1 2">
    <name type="scientific">Agrocybe pediades</name>
    <dbReference type="NCBI Taxonomy" id="84607"/>
    <lineage>
        <taxon>Eukaryota</taxon>
        <taxon>Fungi</taxon>
        <taxon>Dikarya</taxon>
        <taxon>Basidiomycota</taxon>
        <taxon>Agaricomycotina</taxon>
        <taxon>Agaricomycetes</taxon>
        <taxon>Agaricomycetidae</taxon>
        <taxon>Agaricales</taxon>
        <taxon>Agaricineae</taxon>
        <taxon>Strophariaceae</taxon>
        <taxon>Agrocybe</taxon>
    </lineage>
</organism>